<keyword evidence="4" id="KW-1185">Reference proteome</keyword>
<evidence type="ECO:0000256" key="1">
    <source>
        <dbReference type="ARBA" id="ARBA00022679"/>
    </source>
</evidence>
<dbReference type="GO" id="GO:0008168">
    <property type="term" value="F:methyltransferase activity"/>
    <property type="evidence" value="ECO:0007669"/>
    <property type="project" value="UniProtKB-KW"/>
</dbReference>
<reference evidence="3" key="1">
    <citation type="submission" date="2022-10" db="EMBL/GenBank/DDBJ databases">
        <title>The complete genomes of actinobacterial strains from the NBC collection.</title>
        <authorList>
            <person name="Joergensen T.S."/>
            <person name="Alvarez Arevalo M."/>
            <person name="Sterndorff E.B."/>
            <person name="Faurdal D."/>
            <person name="Vuksanovic O."/>
            <person name="Mourched A.-S."/>
            <person name="Charusanti P."/>
            <person name="Shaw S."/>
            <person name="Blin K."/>
            <person name="Weber T."/>
        </authorList>
    </citation>
    <scope>NUCLEOTIDE SEQUENCE</scope>
    <source>
        <strain evidence="3">NBC_01482</strain>
    </source>
</reference>
<accession>A0ABZ1ZBT4</accession>
<dbReference type="Proteomes" id="UP001432062">
    <property type="component" value="Chromosome"/>
</dbReference>
<dbReference type="PANTHER" id="PTHR44068">
    <property type="entry name" value="ZGC:194242"/>
    <property type="match status" value="1"/>
</dbReference>
<keyword evidence="1" id="KW-0808">Transferase</keyword>
<sequence length="262" mass="28796">MERTVDSSFDTHHRQAGGHMLTVDFDRLGVGPGVRVIDIGCGAGRHSLEAYRRGADIVAFDQNATDLADVGVMFEAMAAAGEVPEYAKAETVRGDALDLPYGDGEFDVVIASEILEHIPQDEQSIAELVRVLKPGGALAVTVPRWLPERVCWALSDEYHANEGGHVRIYRADELRDKITARGVRYVHQDFAHALHSPFWWLKCAVGVADDTHPAVAAYHRMLVWDMMSAPALTRTAERMLNPLIGKSVALYFTKPAVHSGAR</sequence>
<dbReference type="InterPro" id="IPR029063">
    <property type="entry name" value="SAM-dependent_MTases_sf"/>
</dbReference>
<keyword evidence="3" id="KW-0489">Methyltransferase</keyword>
<organism evidence="3 4">
    <name type="scientific">Nocardia vinacea</name>
    <dbReference type="NCBI Taxonomy" id="96468"/>
    <lineage>
        <taxon>Bacteria</taxon>
        <taxon>Bacillati</taxon>
        <taxon>Actinomycetota</taxon>
        <taxon>Actinomycetes</taxon>
        <taxon>Mycobacteriales</taxon>
        <taxon>Nocardiaceae</taxon>
        <taxon>Nocardia</taxon>
    </lineage>
</organism>
<dbReference type="GO" id="GO:0032259">
    <property type="term" value="P:methylation"/>
    <property type="evidence" value="ECO:0007669"/>
    <property type="project" value="UniProtKB-KW"/>
</dbReference>
<dbReference type="EMBL" id="CP109441">
    <property type="protein sequence ID" value="WUV51379.1"/>
    <property type="molecule type" value="Genomic_DNA"/>
</dbReference>
<protein>
    <submittedName>
        <fullName evidence="3">Methyltransferase domain-containing protein</fullName>
    </submittedName>
</protein>
<gene>
    <name evidence="3" type="ORF">OG563_40345</name>
</gene>
<proteinExistence type="predicted"/>
<name>A0ABZ1ZBT4_9NOCA</name>
<dbReference type="Gene3D" id="3.40.50.150">
    <property type="entry name" value="Vaccinia Virus protein VP39"/>
    <property type="match status" value="1"/>
</dbReference>
<dbReference type="InterPro" id="IPR013216">
    <property type="entry name" value="Methyltransf_11"/>
</dbReference>
<dbReference type="Pfam" id="PF08241">
    <property type="entry name" value="Methyltransf_11"/>
    <property type="match status" value="1"/>
</dbReference>
<dbReference type="CDD" id="cd02440">
    <property type="entry name" value="AdoMet_MTases"/>
    <property type="match status" value="1"/>
</dbReference>
<dbReference type="SUPFAM" id="SSF53335">
    <property type="entry name" value="S-adenosyl-L-methionine-dependent methyltransferases"/>
    <property type="match status" value="1"/>
</dbReference>
<dbReference type="PANTHER" id="PTHR44068:SF11">
    <property type="entry name" value="GERANYL DIPHOSPHATE 2-C-METHYLTRANSFERASE"/>
    <property type="match status" value="1"/>
</dbReference>
<feature type="domain" description="Methyltransferase type 11" evidence="2">
    <location>
        <begin position="37"/>
        <end position="139"/>
    </location>
</feature>
<evidence type="ECO:0000259" key="2">
    <source>
        <dbReference type="Pfam" id="PF08241"/>
    </source>
</evidence>
<evidence type="ECO:0000313" key="4">
    <source>
        <dbReference type="Proteomes" id="UP001432062"/>
    </source>
</evidence>
<dbReference type="InterPro" id="IPR050447">
    <property type="entry name" value="Erg6_SMT_methyltransf"/>
</dbReference>
<evidence type="ECO:0000313" key="3">
    <source>
        <dbReference type="EMBL" id="WUV51379.1"/>
    </source>
</evidence>